<evidence type="ECO:0000313" key="1">
    <source>
        <dbReference type="EMBL" id="MDR6808842.1"/>
    </source>
</evidence>
<dbReference type="RefSeq" id="WP_309991334.1">
    <property type="nucleotide sequence ID" value="NZ_JAVDTI010000007.1"/>
</dbReference>
<comment type="caution">
    <text evidence="1">The sequence shown here is derived from an EMBL/GenBank/DDBJ whole genome shotgun (WGS) entry which is preliminary data.</text>
</comment>
<gene>
    <name evidence="1" type="ORF">J2W84_005906</name>
</gene>
<evidence type="ECO:0008006" key="3">
    <source>
        <dbReference type="Google" id="ProtNLM"/>
    </source>
</evidence>
<proteinExistence type="predicted"/>
<dbReference type="EMBL" id="JAVDTI010000007">
    <property type="protein sequence ID" value="MDR6808842.1"/>
    <property type="molecule type" value="Genomic_DNA"/>
</dbReference>
<protein>
    <recommendedName>
        <fullName evidence="3">Secreted protein</fullName>
    </recommendedName>
</protein>
<sequence length="69" mass="7524">MAAFQFSSAIMACSLREATQGAQSSLHGNHAARSIRFAPVLVLLFQAFTSCWGHCSPTVEAYKQQKYGN</sequence>
<name>A0ABU1R613_9BACT</name>
<accession>A0ABU1R613</accession>
<reference evidence="1 2" key="1">
    <citation type="submission" date="2023-07" db="EMBL/GenBank/DDBJ databases">
        <title>Sorghum-associated microbial communities from plants grown in Nebraska, USA.</title>
        <authorList>
            <person name="Schachtman D."/>
        </authorList>
    </citation>
    <scope>NUCLEOTIDE SEQUENCE [LARGE SCALE GENOMIC DNA]</scope>
    <source>
        <strain evidence="1 2">BE57</strain>
    </source>
</reference>
<dbReference type="Proteomes" id="UP001264980">
    <property type="component" value="Unassembled WGS sequence"/>
</dbReference>
<keyword evidence="2" id="KW-1185">Reference proteome</keyword>
<organism evidence="1 2">
    <name type="scientific">Dyadobacter fermentans</name>
    <dbReference type="NCBI Taxonomy" id="94254"/>
    <lineage>
        <taxon>Bacteria</taxon>
        <taxon>Pseudomonadati</taxon>
        <taxon>Bacteroidota</taxon>
        <taxon>Cytophagia</taxon>
        <taxon>Cytophagales</taxon>
        <taxon>Spirosomataceae</taxon>
        <taxon>Dyadobacter</taxon>
    </lineage>
</organism>
<evidence type="ECO:0000313" key="2">
    <source>
        <dbReference type="Proteomes" id="UP001264980"/>
    </source>
</evidence>